<evidence type="ECO:0000313" key="3">
    <source>
        <dbReference type="Proteomes" id="UP000018945"/>
    </source>
</evidence>
<dbReference type="PATRIC" id="fig|1402976.3.peg.1036"/>
<protein>
    <submittedName>
        <fullName evidence="2">Uncharacterized protein</fullName>
    </submittedName>
</protein>
<dbReference type="HOGENOM" id="CLU_3096009_0_0_5"/>
<reference evidence="2 3" key="1">
    <citation type="submission" date="2013-12" db="EMBL/GenBank/DDBJ databases">
        <title>The Genome Sequence of Bartonella quintana JK 73.</title>
        <authorList>
            <consortium name="The Broad Institute Genomics Platform"/>
            <consortium name="The Broad Institute Genome Sequencing Center for Infectious Disease"/>
            <person name="Feldgarden M."/>
            <person name="Kirby J."/>
            <person name="Birtles R."/>
            <person name="Dasch G."/>
            <person name="Hendrix L."/>
            <person name="Koehler J."/>
            <person name="Kosoy M."/>
            <person name="Young S."/>
            <person name="Zeng Q."/>
            <person name="Gargeya S."/>
            <person name="Fitzgerald M."/>
            <person name="Abouelleil A."/>
            <person name="Alvarado L."/>
            <person name="Chapman S.B."/>
            <person name="Gainer-Dewar J."/>
            <person name="Goldberg J."/>
            <person name="Griggs A."/>
            <person name="Gujja S."/>
            <person name="Hansen M."/>
            <person name="Howarth C."/>
            <person name="Imamovic A."/>
            <person name="Ireland A."/>
            <person name="Larimer J."/>
            <person name="McCowan C."/>
            <person name="Murphy C."/>
            <person name="Pearson M."/>
            <person name="Poon T.W."/>
            <person name="Priest M."/>
            <person name="Roberts A."/>
            <person name="Saif S."/>
            <person name="Shea T."/>
            <person name="Sykes S."/>
            <person name="Wortman J."/>
            <person name="Nusbaum C."/>
            <person name="Birren B."/>
        </authorList>
    </citation>
    <scope>NUCLEOTIDE SEQUENCE [LARGE SCALE GENOMIC DNA]</scope>
    <source>
        <strain evidence="2 3">JK 73</strain>
    </source>
</reference>
<sequence length="51" mass="5778">MIRFCIITVSFESAVMHSLKVVLQVVLFYVILNNHLKNKGKCVPSGALYPR</sequence>
<dbReference type="AlphaFoldDB" id="W3TWR5"/>
<organism evidence="2 3">
    <name type="scientific">Bartonella quintana JK 73</name>
    <dbReference type="NCBI Taxonomy" id="1402976"/>
    <lineage>
        <taxon>Bacteria</taxon>
        <taxon>Pseudomonadati</taxon>
        <taxon>Pseudomonadota</taxon>
        <taxon>Alphaproteobacteria</taxon>
        <taxon>Hyphomicrobiales</taxon>
        <taxon>Bartonellaceae</taxon>
        <taxon>Bartonella</taxon>
    </lineage>
</organism>
<feature type="transmembrane region" description="Helical" evidence="1">
    <location>
        <begin position="14"/>
        <end position="32"/>
    </location>
</feature>
<keyword evidence="1" id="KW-0812">Transmembrane</keyword>
<name>W3TWR5_BARQI</name>
<evidence type="ECO:0000313" key="2">
    <source>
        <dbReference type="EMBL" id="ETS15890.1"/>
    </source>
</evidence>
<proteinExistence type="predicted"/>
<dbReference type="EMBL" id="AZZX01000009">
    <property type="protein sequence ID" value="ETS15890.1"/>
    <property type="molecule type" value="Genomic_DNA"/>
</dbReference>
<comment type="caution">
    <text evidence="2">The sequence shown here is derived from an EMBL/GenBank/DDBJ whole genome shotgun (WGS) entry which is preliminary data.</text>
</comment>
<keyword evidence="1" id="KW-1133">Transmembrane helix</keyword>
<dbReference type="Proteomes" id="UP000018945">
    <property type="component" value="Unassembled WGS sequence"/>
</dbReference>
<accession>W3TWR5</accession>
<keyword evidence="1" id="KW-0472">Membrane</keyword>
<gene>
    <name evidence="2" type="ORF">Q649_00839</name>
</gene>
<evidence type="ECO:0000256" key="1">
    <source>
        <dbReference type="SAM" id="Phobius"/>
    </source>
</evidence>